<comment type="caution">
    <text evidence="2">The sequence shown here is derived from an EMBL/GenBank/DDBJ whole genome shotgun (WGS) entry which is preliminary data.</text>
</comment>
<proteinExistence type="predicted"/>
<protein>
    <submittedName>
        <fullName evidence="2">Uncharacterized protein</fullName>
    </submittedName>
</protein>
<dbReference type="AlphaFoldDB" id="A0A7V2F719"/>
<feature type="transmembrane region" description="Helical" evidence="1">
    <location>
        <begin position="167"/>
        <end position="194"/>
    </location>
</feature>
<feature type="transmembrane region" description="Helical" evidence="1">
    <location>
        <begin position="56"/>
        <end position="75"/>
    </location>
</feature>
<dbReference type="EMBL" id="DSGB01000006">
    <property type="protein sequence ID" value="HER96503.1"/>
    <property type="molecule type" value="Genomic_DNA"/>
</dbReference>
<reference evidence="2" key="1">
    <citation type="journal article" date="2020" name="mSystems">
        <title>Genome- and Community-Level Interaction Insights into Carbon Utilization and Element Cycling Functions of Hydrothermarchaeota in Hydrothermal Sediment.</title>
        <authorList>
            <person name="Zhou Z."/>
            <person name="Liu Y."/>
            <person name="Xu W."/>
            <person name="Pan J."/>
            <person name="Luo Z.H."/>
            <person name="Li M."/>
        </authorList>
    </citation>
    <scope>NUCLEOTIDE SEQUENCE [LARGE SCALE GENOMIC DNA]</scope>
    <source>
        <strain evidence="2">SpSt-143</strain>
    </source>
</reference>
<gene>
    <name evidence="2" type="ORF">ENO59_08315</name>
</gene>
<keyword evidence="1" id="KW-1133">Transmembrane helix</keyword>
<name>A0A7V2F719_RHOMR</name>
<feature type="transmembrane region" description="Helical" evidence="1">
    <location>
        <begin position="96"/>
        <end position="127"/>
    </location>
</feature>
<accession>A0A7V2F719</accession>
<sequence>MCLRFWISWHQRLIARGWSLLGFGVLIGFLGFTLFLLGLSLALFQGMHPENLGNALTYSWGALLFVFLLLYYMAYRLSRKTDWHRAVLWRYANLQGYAFAFFLFEPGILGSIGLYAIGLGIGLLMVFPLSKGLAALGLTLLFLIGVVALLFSGWFRWGLKAHGRRDLPVAFIPVFWILGLVVVASNASSAMQAWMGHMLAYLQYVPLLGPYGEAMAAALSGASVCKAVAGLATHVTAAVLIAWALTRG</sequence>
<feature type="transmembrane region" description="Helical" evidence="1">
    <location>
        <begin position="214"/>
        <end position="245"/>
    </location>
</feature>
<organism evidence="2">
    <name type="scientific">Rhodothermus marinus</name>
    <name type="common">Rhodothermus obamensis</name>
    <dbReference type="NCBI Taxonomy" id="29549"/>
    <lineage>
        <taxon>Bacteria</taxon>
        <taxon>Pseudomonadati</taxon>
        <taxon>Rhodothermota</taxon>
        <taxon>Rhodothermia</taxon>
        <taxon>Rhodothermales</taxon>
        <taxon>Rhodothermaceae</taxon>
        <taxon>Rhodothermus</taxon>
    </lineage>
</organism>
<keyword evidence="1" id="KW-0472">Membrane</keyword>
<feature type="transmembrane region" description="Helical" evidence="1">
    <location>
        <begin position="133"/>
        <end position="155"/>
    </location>
</feature>
<feature type="transmembrane region" description="Helical" evidence="1">
    <location>
        <begin position="20"/>
        <end position="44"/>
    </location>
</feature>
<keyword evidence="1" id="KW-0812">Transmembrane</keyword>
<evidence type="ECO:0000313" key="2">
    <source>
        <dbReference type="EMBL" id="HER96503.1"/>
    </source>
</evidence>
<evidence type="ECO:0000256" key="1">
    <source>
        <dbReference type="SAM" id="Phobius"/>
    </source>
</evidence>